<name>A0A7R9BA28_TIMSH</name>
<dbReference type="EMBL" id="OC012487">
    <property type="protein sequence ID" value="CAD7268282.1"/>
    <property type="molecule type" value="Genomic_DNA"/>
</dbReference>
<sequence length="138" mass="14863">MLESRSLRDMNQSVFKCMKCSALFSQECLSTATASSGANLRDPSCPVCGSTVVIISGSGHQDTSSSRSSTGFSCSRHWNAELNVTPQGQMGSMLDVSAMVHRPASPPTITTLVIADIWDYNIILILNLNLNLILNHSD</sequence>
<reference evidence="1" key="1">
    <citation type="submission" date="2020-11" db="EMBL/GenBank/DDBJ databases">
        <authorList>
            <person name="Tran Van P."/>
        </authorList>
    </citation>
    <scope>NUCLEOTIDE SEQUENCE</scope>
</reference>
<dbReference type="AlphaFoldDB" id="A0A7R9BA28"/>
<evidence type="ECO:0000313" key="1">
    <source>
        <dbReference type="EMBL" id="CAD7268282.1"/>
    </source>
</evidence>
<organism evidence="1">
    <name type="scientific">Timema shepardi</name>
    <name type="common">Walking stick</name>
    <dbReference type="NCBI Taxonomy" id="629360"/>
    <lineage>
        <taxon>Eukaryota</taxon>
        <taxon>Metazoa</taxon>
        <taxon>Ecdysozoa</taxon>
        <taxon>Arthropoda</taxon>
        <taxon>Hexapoda</taxon>
        <taxon>Insecta</taxon>
        <taxon>Pterygota</taxon>
        <taxon>Neoptera</taxon>
        <taxon>Polyneoptera</taxon>
        <taxon>Phasmatodea</taxon>
        <taxon>Timematodea</taxon>
        <taxon>Timematoidea</taxon>
        <taxon>Timematidae</taxon>
        <taxon>Timema</taxon>
    </lineage>
</organism>
<protein>
    <submittedName>
        <fullName evidence="1">Uncharacterized protein</fullName>
    </submittedName>
</protein>
<proteinExistence type="predicted"/>
<gene>
    <name evidence="1" type="ORF">TSIB3V08_LOCUS12284</name>
</gene>
<accession>A0A7R9BA28</accession>